<name>A0A1C1YX43_9HYPH</name>
<dbReference type="AlphaFoldDB" id="A0A1C1YX43"/>
<comment type="caution">
    <text evidence="2">The sequence shown here is derived from an EMBL/GenBank/DDBJ whole genome shotgun (WGS) entry which is preliminary data.</text>
</comment>
<sequence length="109" mass="11551">MAWAATAAYLAIIGILGWRALRGGDTEKVMFVVNVVLLWGSAIWLFGYPALIGPAVFGAGGMLVMLVALTSSDLKVRVPVARVEADSFDPEDLATEIAATEAETRRKAA</sequence>
<keyword evidence="3" id="KW-1185">Reference proteome</keyword>
<protein>
    <submittedName>
        <fullName evidence="2">Uncharacterized protein</fullName>
    </submittedName>
</protein>
<evidence type="ECO:0000256" key="1">
    <source>
        <dbReference type="SAM" id="Phobius"/>
    </source>
</evidence>
<feature type="transmembrane region" description="Helical" evidence="1">
    <location>
        <begin position="29"/>
        <end position="46"/>
    </location>
</feature>
<keyword evidence="1" id="KW-0812">Transmembrane</keyword>
<reference evidence="2 3" key="1">
    <citation type="submission" date="2015-12" db="EMBL/GenBank/DDBJ databases">
        <authorList>
            <person name="Shamseldin A."/>
            <person name="Moawad H."/>
            <person name="Abd El-Rahim W.M."/>
            <person name="Sadowsky M.J."/>
        </authorList>
    </citation>
    <scope>NUCLEOTIDE SEQUENCE [LARGE SCALE GENOMIC DNA]</scope>
    <source>
        <strain evidence="2 3">JC234</strain>
    </source>
</reference>
<dbReference type="EMBL" id="LQZT01000012">
    <property type="protein sequence ID" value="OCW57980.1"/>
    <property type="molecule type" value="Genomic_DNA"/>
</dbReference>
<evidence type="ECO:0000313" key="2">
    <source>
        <dbReference type="EMBL" id="OCW57980.1"/>
    </source>
</evidence>
<accession>A0A1C1YX43</accession>
<evidence type="ECO:0000313" key="3">
    <source>
        <dbReference type="Proteomes" id="UP000094795"/>
    </source>
</evidence>
<feature type="transmembrane region" description="Helical" evidence="1">
    <location>
        <begin position="52"/>
        <end position="69"/>
    </location>
</feature>
<keyword evidence="1" id="KW-1133">Transmembrane helix</keyword>
<proteinExistence type="predicted"/>
<dbReference type="Proteomes" id="UP000094795">
    <property type="component" value="Unassembled WGS sequence"/>
</dbReference>
<keyword evidence="1" id="KW-0472">Membrane</keyword>
<organism evidence="2 3">
    <name type="scientific">Hoeflea olei</name>
    <dbReference type="NCBI Taxonomy" id="1480615"/>
    <lineage>
        <taxon>Bacteria</taxon>
        <taxon>Pseudomonadati</taxon>
        <taxon>Pseudomonadota</taxon>
        <taxon>Alphaproteobacteria</taxon>
        <taxon>Hyphomicrobiales</taxon>
        <taxon>Rhizobiaceae</taxon>
        <taxon>Hoeflea</taxon>
    </lineage>
</organism>
<gene>
    <name evidence="2" type="ORF">AWJ14_04130</name>
</gene>
<feature type="transmembrane region" description="Helical" evidence="1">
    <location>
        <begin position="6"/>
        <end position="22"/>
    </location>
</feature>
<dbReference type="RefSeq" id="WP_066178500.1">
    <property type="nucleotide sequence ID" value="NZ_LQZT01000012.1"/>
</dbReference>